<proteinExistence type="predicted"/>
<keyword evidence="2" id="KW-1185">Reference proteome</keyword>
<dbReference type="Proteomes" id="UP000316030">
    <property type="component" value="Unassembled WGS sequence"/>
</dbReference>
<dbReference type="OrthoDB" id="7865736at2"/>
<evidence type="ECO:0000313" key="2">
    <source>
        <dbReference type="Proteomes" id="UP000316030"/>
    </source>
</evidence>
<gene>
    <name evidence="1" type="ORF">SAMN06265173_10895</name>
</gene>
<dbReference type="AlphaFoldDB" id="A0A521D0D9"/>
<sequence length="131" mass="13679">MDQIASAAVMAVFAEPAVILPRVSAQYAERVVDPERLGALVEGVFSAGPAEDRLKGAGRGAEFSGTSRVVSMSAEFWLPKAQVDALAALPTKGDKLSLSNRAGAPVYAISAVQHTDMGDITLILVREDAVP</sequence>
<name>A0A521D0D9_9RHOB</name>
<accession>A0A521D0D9</accession>
<reference evidence="1 2" key="1">
    <citation type="submission" date="2017-05" db="EMBL/GenBank/DDBJ databases">
        <authorList>
            <person name="Varghese N."/>
            <person name="Submissions S."/>
        </authorList>
    </citation>
    <scope>NUCLEOTIDE SEQUENCE [LARGE SCALE GENOMIC DNA]</scope>
    <source>
        <strain evidence="1 2">DSM 29506</strain>
    </source>
</reference>
<protein>
    <submittedName>
        <fullName evidence="1">Uncharacterized protein</fullName>
    </submittedName>
</protein>
<organism evidence="1 2">
    <name type="scientific">Thalassovita litoralis</name>
    <dbReference type="NCBI Taxonomy" id="1010611"/>
    <lineage>
        <taxon>Bacteria</taxon>
        <taxon>Pseudomonadati</taxon>
        <taxon>Pseudomonadota</taxon>
        <taxon>Alphaproteobacteria</taxon>
        <taxon>Rhodobacterales</taxon>
        <taxon>Roseobacteraceae</taxon>
        <taxon>Thalassovita</taxon>
    </lineage>
</organism>
<dbReference type="EMBL" id="FXTO01000008">
    <property type="protein sequence ID" value="SMO65165.1"/>
    <property type="molecule type" value="Genomic_DNA"/>
</dbReference>
<evidence type="ECO:0000313" key="1">
    <source>
        <dbReference type="EMBL" id="SMO65165.1"/>
    </source>
</evidence>
<dbReference type="RefSeq" id="WP_142493012.1">
    <property type="nucleotide sequence ID" value="NZ_FXTO01000008.1"/>
</dbReference>